<dbReference type="InterPro" id="IPR003661">
    <property type="entry name" value="HisK_dim/P_dom"/>
</dbReference>
<dbReference type="Gene3D" id="3.30.450.40">
    <property type="match status" value="2"/>
</dbReference>
<dbReference type="PROSITE" id="PS50109">
    <property type="entry name" value="HIS_KIN"/>
    <property type="match status" value="1"/>
</dbReference>
<feature type="domain" description="PAS" evidence="9">
    <location>
        <begin position="471"/>
        <end position="544"/>
    </location>
</feature>
<dbReference type="SMART" id="SM00387">
    <property type="entry name" value="HATPase_c"/>
    <property type="match status" value="1"/>
</dbReference>
<dbReference type="CDD" id="cd00130">
    <property type="entry name" value="PAS"/>
    <property type="match status" value="1"/>
</dbReference>
<dbReference type="RefSeq" id="WP_254159203.1">
    <property type="nucleotide sequence ID" value="NZ_CP100355.1"/>
</dbReference>
<dbReference type="AlphaFoldDB" id="A0A9E7NCP4"/>
<keyword evidence="3" id="KW-0597">Phosphoprotein</keyword>
<dbReference type="SUPFAM" id="SSF55781">
    <property type="entry name" value="GAF domain-like"/>
    <property type="match status" value="2"/>
</dbReference>
<name>A0A9E7NCP4_9EURY</name>
<dbReference type="PRINTS" id="PR00344">
    <property type="entry name" value="BCTRLSENSOR"/>
</dbReference>
<dbReference type="PANTHER" id="PTHR43711">
    <property type="entry name" value="TWO-COMPONENT HISTIDINE KINASE"/>
    <property type="match status" value="1"/>
</dbReference>
<protein>
    <recommendedName>
        <fullName evidence="2">histidine kinase</fullName>
        <ecNumber evidence="2">2.7.13.3</ecNumber>
    </recommendedName>
</protein>
<feature type="region of interest" description="Disordered" evidence="7">
    <location>
        <begin position="802"/>
        <end position="844"/>
    </location>
</feature>
<dbReference type="Gene3D" id="3.30.450.20">
    <property type="entry name" value="PAS domain"/>
    <property type="match status" value="1"/>
</dbReference>
<evidence type="ECO:0000259" key="8">
    <source>
        <dbReference type="PROSITE" id="PS50109"/>
    </source>
</evidence>
<evidence type="ECO:0000256" key="5">
    <source>
        <dbReference type="ARBA" id="ARBA00022777"/>
    </source>
</evidence>
<feature type="domain" description="Histidine kinase" evidence="8">
    <location>
        <begin position="608"/>
        <end position="812"/>
    </location>
</feature>
<evidence type="ECO:0000313" key="11">
    <source>
        <dbReference type="Proteomes" id="UP001056855"/>
    </source>
</evidence>
<dbReference type="InterPro" id="IPR035965">
    <property type="entry name" value="PAS-like_dom_sf"/>
</dbReference>
<dbReference type="InterPro" id="IPR004358">
    <property type="entry name" value="Sig_transdc_His_kin-like_C"/>
</dbReference>
<dbReference type="InterPro" id="IPR029016">
    <property type="entry name" value="GAF-like_dom_sf"/>
</dbReference>
<dbReference type="SMART" id="SM00065">
    <property type="entry name" value="GAF"/>
    <property type="match status" value="2"/>
</dbReference>
<evidence type="ECO:0000256" key="2">
    <source>
        <dbReference type="ARBA" id="ARBA00012438"/>
    </source>
</evidence>
<dbReference type="EMBL" id="CP100355">
    <property type="protein sequence ID" value="UTF54529.1"/>
    <property type="molecule type" value="Genomic_DNA"/>
</dbReference>
<organism evidence="10 11">
    <name type="scientific">Natronosalvus rutilus</name>
    <dbReference type="NCBI Taxonomy" id="2953753"/>
    <lineage>
        <taxon>Archaea</taxon>
        <taxon>Methanobacteriati</taxon>
        <taxon>Methanobacteriota</taxon>
        <taxon>Stenosarchaea group</taxon>
        <taxon>Halobacteria</taxon>
        <taxon>Halobacteriales</taxon>
        <taxon>Natrialbaceae</taxon>
        <taxon>Natronosalvus</taxon>
    </lineage>
</organism>
<dbReference type="GO" id="GO:0000155">
    <property type="term" value="F:phosphorelay sensor kinase activity"/>
    <property type="evidence" value="ECO:0007669"/>
    <property type="project" value="InterPro"/>
</dbReference>
<dbReference type="GeneID" id="73289270"/>
<dbReference type="InterPro" id="IPR000014">
    <property type="entry name" value="PAS"/>
</dbReference>
<keyword evidence="5" id="KW-0418">Kinase</keyword>
<dbReference type="PANTHER" id="PTHR43711:SF1">
    <property type="entry name" value="HISTIDINE KINASE 1"/>
    <property type="match status" value="1"/>
</dbReference>
<dbReference type="Pfam" id="PF13185">
    <property type="entry name" value="GAF_2"/>
    <property type="match status" value="2"/>
</dbReference>
<dbReference type="InterPro" id="IPR036097">
    <property type="entry name" value="HisK_dim/P_sf"/>
</dbReference>
<dbReference type="InterPro" id="IPR003018">
    <property type="entry name" value="GAF"/>
</dbReference>
<dbReference type="CDD" id="cd00082">
    <property type="entry name" value="HisKA"/>
    <property type="match status" value="1"/>
</dbReference>
<dbReference type="InterPro" id="IPR050736">
    <property type="entry name" value="Sensor_HK_Regulatory"/>
</dbReference>
<evidence type="ECO:0000256" key="3">
    <source>
        <dbReference type="ARBA" id="ARBA00022553"/>
    </source>
</evidence>
<evidence type="ECO:0000256" key="1">
    <source>
        <dbReference type="ARBA" id="ARBA00000085"/>
    </source>
</evidence>
<evidence type="ECO:0000256" key="6">
    <source>
        <dbReference type="ARBA" id="ARBA00023012"/>
    </source>
</evidence>
<keyword evidence="6" id="KW-0902">Two-component regulatory system</keyword>
<dbReference type="KEGG" id="sawl:NGM29_04450"/>
<dbReference type="EC" id="2.7.13.3" evidence="2"/>
<dbReference type="InterPro" id="IPR005467">
    <property type="entry name" value="His_kinase_dom"/>
</dbReference>
<keyword evidence="4" id="KW-0808">Transferase</keyword>
<gene>
    <name evidence="10" type="ORF">NGM29_04450</name>
</gene>
<dbReference type="SUPFAM" id="SSF55785">
    <property type="entry name" value="PYP-like sensor domain (PAS domain)"/>
    <property type="match status" value="1"/>
</dbReference>
<dbReference type="SUPFAM" id="SSF55874">
    <property type="entry name" value="ATPase domain of HSP90 chaperone/DNA topoisomerase II/histidine kinase"/>
    <property type="match status" value="1"/>
</dbReference>
<comment type="catalytic activity">
    <reaction evidence="1">
        <text>ATP + protein L-histidine = ADP + protein N-phospho-L-histidine.</text>
        <dbReference type="EC" id="2.7.13.3"/>
    </reaction>
</comment>
<dbReference type="Gene3D" id="1.10.287.130">
    <property type="match status" value="1"/>
</dbReference>
<dbReference type="CDD" id="cd00075">
    <property type="entry name" value="HATPase"/>
    <property type="match status" value="1"/>
</dbReference>
<dbReference type="Gene3D" id="3.30.565.10">
    <property type="entry name" value="Histidine kinase-like ATPase, C-terminal domain"/>
    <property type="match status" value="1"/>
</dbReference>
<accession>A0A9E7NCP4</accession>
<dbReference type="NCBIfam" id="TIGR00229">
    <property type="entry name" value="sensory_box"/>
    <property type="match status" value="1"/>
</dbReference>
<dbReference type="Pfam" id="PF02518">
    <property type="entry name" value="HATPase_c"/>
    <property type="match status" value="1"/>
</dbReference>
<keyword evidence="11" id="KW-1185">Reference proteome</keyword>
<dbReference type="SMART" id="SM00388">
    <property type="entry name" value="HisKA"/>
    <property type="match status" value="1"/>
</dbReference>
<evidence type="ECO:0000259" key="9">
    <source>
        <dbReference type="PROSITE" id="PS50112"/>
    </source>
</evidence>
<dbReference type="PROSITE" id="PS50112">
    <property type="entry name" value="PAS"/>
    <property type="match status" value="1"/>
</dbReference>
<dbReference type="SUPFAM" id="SSF47384">
    <property type="entry name" value="Homodimeric domain of signal transducing histidine kinase"/>
    <property type="match status" value="1"/>
</dbReference>
<dbReference type="InterPro" id="IPR003594">
    <property type="entry name" value="HATPase_dom"/>
</dbReference>
<dbReference type="InterPro" id="IPR013656">
    <property type="entry name" value="PAS_4"/>
</dbReference>
<dbReference type="Pfam" id="PF08448">
    <property type="entry name" value="PAS_4"/>
    <property type="match status" value="1"/>
</dbReference>
<evidence type="ECO:0000313" key="10">
    <source>
        <dbReference type="EMBL" id="UTF54529.1"/>
    </source>
</evidence>
<dbReference type="Pfam" id="PF00512">
    <property type="entry name" value="HisKA"/>
    <property type="match status" value="1"/>
</dbReference>
<evidence type="ECO:0000256" key="4">
    <source>
        <dbReference type="ARBA" id="ARBA00022679"/>
    </source>
</evidence>
<evidence type="ECO:0000256" key="7">
    <source>
        <dbReference type="SAM" id="MobiDB-lite"/>
    </source>
</evidence>
<sequence>MTDTVLYVTAPDAGPSADTTRSEGVLELERELERVGPRSSVECVESIEALDERVAAADCVVFEEDATGDAPPIGTVAVACTGTPLIYYGDPDHTIEADSRVDSTSIRAFEGVDGFVRRTDDSAVHLADEIAWQCGRQPRQSTAIATSDESGDRPKVARLHQMTTRLVACRSEERLLDLAIESAEDILGFDASSISLAEERDGETKLVIRAGSDEFDDISRAHDLSEGILGKTYREQRSFLLKEVADHPDARPHEDGYRSAISVPIEEFGVFQAISTDERAYDESDLEFAELLVTYVAQTLSRLRVAETLRERRERLTRLHEGTTKIVGTTDEATVYERALETTETVLELDICVFLSADLESEELVPEAYSDTMDERLARRVPLDHGIVGETYQQGEPSIIDEVVIEDPEIKGLERFKSAMTVPLGEYGVFQAVSEQSHAFDDVDLELAELLCAHVTEAIGRARAEASLVEERDRLSALFDNVPDPAVQYHLSDGEPTVRAVNDRFEEVFGFDTETVLHEDVDDYIIPPGYEDEAQQLNEALFAGETLRVVTRRRTATDVRDFLVNVVPLTAGERSVEGYAIYTDITDQKRHERALTAKNERLDEFASIVSHDLRNPLNVAQGYLELLGETGDQSHLGEIDDALDRMDELIERLLTLSRRGDVIDDTEPLEIHAVATEAWSAVDTARATLQLGENQPLEADRARLREALENLFRNSVEHGSSGSGGDRNGDANDLTITVGALEDGFFVADDGVGIPPDARQSVFETGYTTASDGTGFGLNIVDQIARAHGWIVEVTDSEAGGARFEFREGSPEDAASEPVPESTGSTDHRHPDLEPPADGGDPSA</sequence>
<proteinExistence type="predicted"/>
<dbReference type="Proteomes" id="UP001056855">
    <property type="component" value="Chromosome"/>
</dbReference>
<dbReference type="InterPro" id="IPR036890">
    <property type="entry name" value="HATPase_C_sf"/>
</dbReference>
<reference evidence="10" key="1">
    <citation type="submission" date="2022-06" db="EMBL/GenBank/DDBJ databases">
        <title>Diverse halophilic archaea isolated from saline environments.</title>
        <authorList>
            <person name="Cui H.-L."/>
        </authorList>
    </citation>
    <scope>NUCLEOTIDE SEQUENCE</scope>
    <source>
        <strain evidence="10">WLHS1</strain>
    </source>
</reference>